<reference evidence="1 2" key="1">
    <citation type="submission" date="2021-03" db="EMBL/GenBank/DDBJ databases">
        <title>Genomic Encyclopedia of Type Strains, Phase IV (KMG-IV): sequencing the most valuable type-strain genomes for metagenomic binning, comparative biology and taxonomic classification.</title>
        <authorList>
            <person name="Goeker M."/>
        </authorList>
    </citation>
    <scope>NUCLEOTIDE SEQUENCE [LARGE SCALE GENOMIC DNA]</scope>
    <source>
        <strain evidence="1 2">DSM 1289</strain>
    </source>
</reference>
<keyword evidence="2" id="KW-1185">Reference proteome</keyword>
<sequence>MYINEYYPELLVDKVKGYIETVISFLEEQTTYDEIEKIYDNELQEEFDENDSKIETITRESIGGDVIYIKTV</sequence>
<evidence type="ECO:0000313" key="2">
    <source>
        <dbReference type="Proteomes" id="UP000767291"/>
    </source>
</evidence>
<comment type="caution">
    <text evidence="1">The sequence shown here is derived from an EMBL/GenBank/DDBJ whole genome shotgun (WGS) entry which is preliminary data.</text>
</comment>
<dbReference type="EMBL" id="JAGGJX010000007">
    <property type="protein sequence ID" value="MBP1856244.1"/>
    <property type="molecule type" value="Genomic_DNA"/>
</dbReference>
<organism evidence="1 2">
    <name type="scientific">Metaclostridioides mangenotii</name>
    <dbReference type="NCBI Taxonomy" id="1540"/>
    <lineage>
        <taxon>Bacteria</taxon>
        <taxon>Bacillati</taxon>
        <taxon>Bacillota</taxon>
        <taxon>Clostridia</taxon>
        <taxon>Peptostreptococcales</taxon>
        <taxon>Peptostreptococcaceae</taxon>
        <taxon>Metaclostridioides</taxon>
    </lineage>
</organism>
<accession>A0ABS4EE84</accession>
<gene>
    <name evidence="1" type="ORF">J2Z43_002692</name>
</gene>
<dbReference type="Pfam" id="PF18977">
    <property type="entry name" value="DUF5713"/>
    <property type="match status" value="1"/>
</dbReference>
<dbReference type="InterPro" id="IPR043767">
    <property type="entry name" value="DUF5713"/>
</dbReference>
<proteinExistence type="predicted"/>
<dbReference type="Proteomes" id="UP000767291">
    <property type="component" value="Unassembled WGS sequence"/>
</dbReference>
<evidence type="ECO:0000313" key="1">
    <source>
        <dbReference type="EMBL" id="MBP1856244.1"/>
    </source>
</evidence>
<name>A0ABS4EE84_9FIRM</name>
<dbReference type="RefSeq" id="WP_234926407.1">
    <property type="nucleotide sequence ID" value="NZ_BAAACS010000017.1"/>
</dbReference>
<protein>
    <submittedName>
        <fullName evidence="1">Uncharacterized protein</fullName>
    </submittedName>
</protein>